<gene>
    <name evidence="9" type="ORF">N180_08835</name>
</gene>
<dbReference type="InterPro" id="IPR013249">
    <property type="entry name" value="RNA_pol_sigma70_r4_t2"/>
</dbReference>
<comment type="similarity">
    <text evidence="1 6">Belongs to the sigma-70 factor family. ECF subfamily.</text>
</comment>
<name>A0A081PJV2_9SPHI</name>
<evidence type="ECO:0000256" key="1">
    <source>
        <dbReference type="ARBA" id="ARBA00010641"/>
    </source>
</evidence>
<dbReference type="Gene3D" id="1.10.1740.10">
    <property type="match status" value="1"/>
</dbReference>
<keyword evidence="2 6" id="KW-0805">Transcription regulation</keyword>
<keyword evidence="5 6" id="KW-0804">Transcription</keyword>
<dbReference type="InterPro" id="IPR013325">
    <property type="entry name" value="RNA_pol_sigma_r2"/>
</dbReference>
<dbReference type="GO" id="GO:0003677">
    <property type="term" value="F:DNA binding"/>
    <property type="evidence" value="ECO:0007669"/>
    <property type="project" value="UniProtKB-KW"/>
</dbReference>
<dbReference type="eggNOG" id="COG1595">
    <property type="taxonomic scope" value="Bacteria"/>
</dbReference>
<dbReference type="SUPFAM" id="SSF88659">
    <property type="entry name" value="Sigma3 and sigma4 domains of RNA polymerase sigma factors"/>
    <property type="match status" value="1"/>
</dbReference>
<dbReference type="GO" id="GO:0016987">
    <property type="term" value="F:sigma factor activity"/>
    <property type="evidence" value="ECO:0007669"/>
    <property type="project" value="UniProtKB-KW"/>
</dbReference>
<evidence type="ECO:0000256" key="3">
    <source>
        <dbReference type="ARBA" id="ARBA00023082"/>
    </source>
</evidence>
<dbReference type="InterPro" id="IPR013324">
    <property type="entry name" value="RNA_pol_sigma_r3/r4-like"/>
</dbReference>
<dbReference type="NCBIfam" id="TIGR02937">
    <property type="entry name" value="sigma70-ECF"/>
    <property type="match status" value="1"/>
</dbReference>
<evidence type="ECO:0000256" key="6">
    <source>
        <dbReference type="RuleBase" id="RU000716"/>
    </source>
</evidence>
<dbReference type="PROSITE" id="PS01063">
    <property type="entry name" value="SIGMA70_ECF"/>
    <property type="match status" value="1"/>
</dbReference>
<protein>
    <recommendedName>
        <fullName evidence="6">RNA polymerase sigma factor</fullName>
    </recommendedName>
</protein>
<dbReference type="Pfam" id="PF04542">
    <property type="entry name" value="Sigma70_r2"/>
    <property type="match status" value="1"/>
</dbReference>
<dbReference type="InterPro" id="IPR014284">
    <property type="entry name" value="RNA_pol_sigma-70_dom"/>
</dbReference>
<dbReference type="GO" id="GO:0006352">
    <property type="term" value="P:DNA-templated transcription initiation"/>
    <property type="evidence" value="ECO:0007669"/>
    <property type="project" value="InterPro"/>
</dbReference>
<keyword evidence="4 6" id="KW-0238">DNA-binding</keyword>
<sequence length="194" mass="22706">MVFNGKIKQDEYFLGKAIRGEREGLEYLVDEYQNMAYTIAFKIVRNNEDAEEIVQDSFVKAFRSLSDFKKTAKFSSWLYRIVYNTALTKISGQKPVTCDIYDDLERNEYIDQGNASWNLLLEADRKKYIDLALSKIKDEDRLIITLYYIAEQSVSEITKITNLQTSAVKMRLLRARKQLETELKILLQTETKEL</sequence>
<organism evidence="9 10">
    <name type="scientific">Pedobacter antarcticus 4BY</name>
    <dbReference type="NCBI Taxonomy" id="1358423"/>
    <lineage>
        <taxon>Bacteria</taxon>
        <taxon>Pseudomonadati</taxon>
        <taxon>Bacteroidota</taxon>
        <taxon>Sphingobacteriia</taxon>
        <taxon>Sphingobacteriales</taxon>
        <taxon>Sphingobacteriaceae</taxon>
        <taxon>Pedobacter</taxon>
    </lineage>
</organism>
<evidence type="ECO:0000256" key="5">
    <source>
        <dbReference type="ARBA" id="ARBA00023163"/>
    </source>
</evidence>
<dbReference type="Gene3D" id="1.10.10.10">
    <property type="entry name" value="Winged helix-like DNA-binding domain superfamily/Winged helix DNA-binding domain"/>
    <property type="match status" value="1"/>
</dbReference>
<dbReference type="Proteomes" id="UP000028007">
    <property type="component" value="Unassembled WGS sequence"/>
</dbReference>
<dbReference type="PANTHER" id="PTHR43133">
    <property type="entry name" value="RNA POLYMERASE ECF-TYPE SIGMA FACTO"/>
    <property type="match status" value="1"/>
</dbReference>
<dbReference type="SUPFAM" id="SSF88946">
    <property type="entry name" value="Sigma2 domain of RNA polymerase sigma factors"/>
    <property type="match status" value="1"/>
</dbReference>
<evidence type="ECO:0000313" key="10">
    <source>
        <dbReference type="Proteomes" id="UP000028007"/>
    </source>
</evidence>
<evidence type="ECO:0000313" key="9">
    <source>
        <dbReference type="EMBL" id="KEQ30975.1"/>
    </source>
</evidence>
<dbReference type="InterPro" id="IPR007627">
    <property type="entry name" value="RNA_pol_sigma70_r2"/>
</dbReference>
<keyword evidence="3 6" id="KW-0731">Sigma factor</keyword>
<comment type="caution">
    <text evidence="9">The sequence shown here is derived from an EMBL/GenBank/DDBJ whole genome shotgun (WGS) entry which is preliminary data.</text>
</comment>
<dbReference type="InterPro" id="IPR036388">
    <property type="entry name" value="WH-like_DNA-bd_sf"/>
</dbReference>
<dbReference type="InterPro" id="IPR000838">
    <property type="entry name" value="RNA_pol_sigma70_ECF_CS"/>
</dbReference>
<dbReference type="Pfam" id="PF08281">
    <property type="entry name" value="Sigma70_r4_2"/>
    <property type="match status" value="1"/>
</dbReference>
<keyword evidence="10" id="KW-1185">Reference proteome</keyword>
<dbReference type="PANTHER" id="PTHR43133:SF51">
    <property type="entry name" value="RNA POLYMERASE SIGMA FACTOR"/>
    <property type="match status" value="1"/>
</dbReference>
<feature type="domain" description="RNA polymerase sigma factor 70 region 4 type 2" evidence="8">
    <location>
        <begin position="128"/>
        <end position="179"/>
    </location>
</feature>
<accession>A0A081PJV2</accession>
<dbReference type="EMBL" id="JNFF01000022">
    <property type="protein sequence ID" value="KEQ30975.1"/>
    <property type="molecule type" value="Genomic_DNA"/>
</dbReference>
<evidence type="ECO:0000256" key="4">
    <source>
        <dbReference type="ARBA" id="ARBA00023125"/>
    </source>
</evidence>
<dbReference type="AlphaFoldDB" id="A0A081PJV2"/>
<dbReference type="InterPro" id="IPR039425">
    <property type="entry name" value="RNA_pol_sigma-70-like"/>
</dbReference>
<evidence type="ECO:0000259" key="8">
    <source>
        <dbReference type="Pfam" id="PF08281"/>
    </source>
</evidence>
<evidence type="ECO:0000256" key="2">
    <source>
        <dbReference type="ARBA" id="ARBA00023015"/>
    </source>
</evidence>
<evidence type="ECO:0000259" key="7">
    <source>
        <dbReference type="Pfam" id="PF04542"/>
    </source>
</evidence>
<reference evidence="9 10" key="1">
    <citation type="journal article" date="1992" name="Int. J. Syst. Bacteriol.">
        <title>Sphingobacterium antarcticus sp. nov. a Psychrotrophic Bacterium from the Soils of Schirmacher Oasis, Antarctica.</title>
        <authorList>
            <person name="Shivaji S."/>
            <person name="Ray M.K."/>
            <person name="Rao N.S."/>
            <person name="Saiserr L."/>
            <person name="Jagannadham M.V."/>
            <person name="Kumar G.S."/>
            <person name="Reddy G."/>
            <person name="Bhargava P.M."/>
        </authorList>
    </citation>
    <scope>NUCLEOTIDE SEQUENCE [LARGE SCALE GENOMIC DNA]</scope>
    <source>
        <strain evidence="9 10">4BY</strain>
    </source>
</reference>
<dbReference type="OrthoDB" id="9780326at2"/>
<feature type="domain" description="RNA polymerase sigma-70 region 2" evidence="7">
    <location>
        <begin position="28"/>
        <end position="93"/>
    </location>
</feature>
<proteinExistence type="inferred from homology"/>
<dbReference type="RefSeq" id="WP_051759644.1">
    <property type="nucleotide sequence ID" value="NZ_JNFF01000022.1"/>
</dbReference>